<sequence>MLPPQQGPVSAVGAVGQLPLSPFPARLWAQSDTGCLRKQSSGNCGSESGAVPGRGETCEHPGMGLGPGQPGSCSRCERGPGGLRGAAEHIQTSRSYREGIWRCLAPPGGQRPAAAVKQEAPLTAQQGFWQRVEQLGRHYVGSSVRTCFVTMVLLSVENDRFDPTTAVKVRVPTAGA</sequence>
<dbReference type="Proteomes" id="UP000296049">
    <property type="component" value="Unassembled WGS sequence"/>
</dbReference>
<gene>
    <name evidence="1" type="ORF">Anapl_05836</name>
</gene>
<dbReference type="EMBL" id="KB743217">
    <property type="protein sequence ID" value="EOB00239.1"/>
    <property type="molecule type" value="Genomic_DNA"/>
</dbReference>
<organism evidence="1 2">
    <name type="scientific">Anas platyrhynchos</name>
    <name type="common">Mallard</name>
    <name type="synonym">Anas boschas</name>
    <dbReference type="NCBI Taxonomy" id="8839"/>
    <lineage>
        <taxon>Eukaryota</taxon>
        <taxon>Metazoa</taxon>
        <taxon>Chordata</taxon>
        <taxon>Craniata</taxon>
        <taxon>Vertebrata</taxon>
        <taxon>Euteleostomi</taxon>
        <taxon>Archelosauria</taxon>
        <taxon>Archosauria</taxon>
        <taxon>Dinosauria</taxon>
        <taxon>Saurischia</taxon>
        <taxon>Theropoda</taxon>
        <taxon>Coelurosauria</taxon>
        <taxon>Aves</taxon>
        <taxon>Neognathae</taxon>
        <taxon>Galloanserae</taxon>
        <taxon>Anseriformes</taxon>
        <taxon>Anatidae</taxon>
        <taxon>Anatinae</taxon>
        <taxon>Anas</taxon>
    </lineage>
</organism>
<dbReference type="AlphaFoldDB" id="R0L3S6"/>
<evidence type="ECO:0000313" key="1">
    <source>
        <dbReference type="EMBL" id="EOB00239.1"/>
    </source>
</evidence>
<keyword evidence="2" id="KW-1185">Reference proteome</keyword>
<evidence type="ECO:0000313" key="2">
    <source>
        <dbReference type="Proteomes" id="UP000296049"/>
    </source>
</evidence>
<accession>R0L3S6</accession>
<reference evidence="1" key="1">
    <citation type="submission" date="2010-04" db="EMBL/GenBank/DDBJ databases">
        <title>The genome sequence and transcriptome of duck provide insight into the interaction host.</title>
        <authorList>
            <person name="Li N."/>
        </authorList>
    </citation>
    <scope>NUCLEOTIDE SEQUENCE</scope>
</reference>
<proteinExistence type="predicted"/>
<protein>
    <submittedName>
        <fullName evidence="1">Uncharacterized protein</fullName>
    </submittedName>
</protein>
<name>R0L3S6_ANAPL</name>